<keyword evidence="2" id="KW-0808">Transferase</keyword>
<dbReference type="CDD" id="cd02440">
    <property type="entry name" value="AdoMet_MTases"/>
    <property type="match status" value="1"/>
</dbReference>
<dbReference type="GO" id="GO:0032259">
    <property type="term" value="P:methylation"/>
    <property type="evidence" value="ECO:0007669"/>
    <property type="project" value="UniProtKB-KW"/>
</dbReference>
<name>A0A1H1UTA9_9ACTN</name>
<evidence type="ECO:0000259" key="1">
    <source>
        <dbReference type="Pfam" id="PF08241"/>
    </source>
</evidence>
<keyword evidence="3" id="KW-1185">Reference proteome</keyword>
<dbReference type="Proteomes" id="UP000198983">
    <property type="component" value="Chromosome I"/>
</dbReference>
<dbReference type="Pfam" id="PF08241">
    <property type="entry name" value="Methyltransf_11"/>
    <property type="match status" value="1"/>
</dbReference>
<keyword evidence="2" id="KW-0489">Methyltransferase</keyword>
<evidence type="ECO:0000313" key="2">
    <source>
        <dbReference type="EMBL" id="SDS75824.1"/>
    </source>
</evidence>
<dbReference type="GO" id="GO:0008757">
    <property type="term" value="F:S-adenosylmethionine-dependent methyltransferase activity"/>
    <property type="evidence" value="ECO:0007669"/>
    <property type="project" value="InterPro"/>
</dbReference>
<dbReference type="AlphaFoldDB" id="A0A1H1UTA9"/>
<dbReference type="STRING" id="117157.SAMN04489717_3769"/>
<evidence type="ECO:0000313" key="3">
    <source>
        <dbReference type="Proteomes" id="UP000198983"/>
    </source>
</evidence>
<dbReference type="SUPFAM" id="SSF53335">
    <property type="entry name" value="S-adenosyl-L-methionine-dependent methyltransferases"/>
    <property type="match status" value="1"/>
</dbReference>
<dbReference type="InterPro" id="IPR029063">
    <property type="entry name" value="SAM-dependent_MTases_sf"/>
</dbReference>
<dbReference type="EMBL" id="LT629732">
    <property type="protein sequence ID" value="SDS75824.1"/>
    <property type="molecule type" value="Genomic_DNA"/>
</dbReference>
<proteinExistence type="predicted"/>
<gene>
    <name evidence="2" type="ORF">SAMN04489717_3769</name>
</gene>
<feature type="domain" description="Methyltransferase type 11" evidence="1">
    <location>
        <begin position="125"/>
        <end position="205"/>
    </location>
</feature>
<sequence length="324" mass="35388">MALATLSRVRPLLVCPRCRSAVAADGAAFRCTAVGCPYSAVGSFPVVSDWPVLVDFERSVLSLDEVSAWVRTSGRAHRELHRSRVDMIPSPLRRVLKPVNHVAEKNIARLIGLMPKPCGRVLVIGGGTLGNGVDALYRSGADVEVIGMDLYASDLTVAIADGHALPLADGCIDAVVIQAVLEHVLDPGQVVAEIHRVLGDGGLVYAETPFLQHVHAGAYDFTRFTASGHRYLFRWFDQIDAGPVAGPGTQLLWSVDHLARGLARSQYAGRIVRAVFFWLRFLDRMVPRRYANDCASGVYFLGRRSELELTPRDIVDYYPGAQRG</sequence>
<accession>A0A1H1UTA9</accession>
<protein>
    <submittedName>
        <fullName evidence="2">Methyltransferase domain-containing protein</fullName>
    </submittedName>
</protein>
<dbReference type="OrthoDB" id="65624at2"/>
<dbReference type="InterPro" id="IPR013216">
    <property type="entry name" value="Methyltransf_11"/>
</dbReference>
<reference evidence="2 3" key="1">
    <citation type="submission" date="2016-10" db="EMBL/GenBank/DDBJ databases">
        <authorList>
            <person name="de Groot N.N."/>
        </authorList>
    </citation>
    <scope>NUCLEOTIDE SEQUENCE [LARGE SCALE GENOMIC DNA]</scope>
    <source>
        <strain evidence="2 3">DSM 22024</strain>
    </source>
</reference>
<organism evidence="2 3">
    <name type="scientific">Actinopolymorpha singaporensis</name>
    <dbReference type="NCBI Taxonomy" id="117157"/>
    <lineage>
        <taxon>Bacteria</taxon>
        <taxon>Bacillati</taxon>
        <taxon>Actinomycetota</taxon>
        <taxon>Actinomycetes</taxon>
        <taxon>Propionibacteriales</taxon>
        <taxon>Actinopolymorphaceae</taxon>
        <taxon>Actinopolymorpha</taxon>
    </lineage>
</organism>
<dbReference type="Gene3D" id="3.40.50.150">
    <property type="entry name" value="Vaccinia Virus protein VP39"/>
    <property type="match status" value="1"/>
</dbReference>